<sequence length="74" mass="8620">GLNCRKGMFSFSNRKKPWTSRISGIVRKSRGASKLTYRGAQRRTAIQRYLHGRKDFDRHRLRANDLTKRGSAKL</sequence>
<proteinExistence type="predicted"/>
<dbReference type="Proteomes" id="UP000030758">
    <property type="component" value="Unassembled WGS sequence"/>
</dbReference>
<dbReference type="EMBL" id="KL367511">
    <property type="protein sequence ID" value="KFD67806.1"/>
    <property type="molecule type" value="Genomic_DNA"/>
</dbReference>
<protein>
    <submittedName>
        <fullName evidence="1">Uncharacterized protein</fullName>
    </submittedName>
</protein>
<feature type="non-terminal residue" evidence="1">
    <location>
        <position position="1"/>
    </location>
</feature>
<accession>A0A085NEB0</accession>
<evidence type="ECO:0000313" key="1">
    <source>
        <dbReference type="EMBL" id="KFD67806.1"/>
    </source>
</evidence>
<reference evidence="1" key="1">
    <citation type="journal article" date="2014" name="Nat. Genet.">
        <title>Genome and transcriptome of the porcine whipworm Trichuris suis.</title>
        <authorList>
            <person name="Jex A.R."/>
            <person name="Nejsum P."/>
            <person name="Schwarz E.M."/>
            <person name="Hu L."/>
            <person name="Young N.D."/>
            <person name="Hall R.S."/>
            <person name="Korhonen P.K."/>
            <person name="Liao S."/>
            <person name="Thamsborg S."/>
            <person name="Xia J."/>
            <person name="Xu P."/>
            <person name="Wang S."/>
            <person name="Scheerlinck J.P."/>
            <person name="Hofmann A."/>
            <person name="Sternberg P.W."/>
            <person name="Wang J."/>
            <person name="Gasser R.B."/>
        </authorList>
    </citation>
    <scope>NUCLEOTIDE SEQUENCE [LARGE SCALE GENOMIC DNA]</scope>
    <source>
        <strain evidence="1">DCEP-RM93F</strain>
    </source>
</reference>
<organism evidence="1">
    <name type="scientific">Trichuris suis</name>
    <name type="common">pig whipworm</name>
    <dbReference type="NCBI Taxonomy" id="68888"/>
    <lineage>
        <taxon>Eukaryota</taxon>
        <taxon>Metazoa</taxon>
        <taxon>Ecdysozoa</taxon>
        <taxon>Nematoda</taxon>
        <taxon>Enoplea</taxon>
        <taxon>Dorylaimia</taxon>
        <taxon>Trichinellida</taxon>
        <taxon>Trichuridae</taxon>
        <taxon>Trichuris</taxon>
    </lineage>
</organism>
<name>A0A085NEB0_9BILA</name>
<feature type="non-terminal residue" evidence="1">
    <location>
        <position position="74"/>
    </location>
</feature>
<dbReference type="AlphaFoldDB" id="A0A085NEB0"/>
<gene>
    <name evidence="1" type="ORF">M514_07538</name>
</gene>